<evidence type="ECO:0000313" key="10">
    <source>
        <dbReference type="EMBL" id="WBP90239.1"/>
    </source>
</evidence>
<evidence type="ECO:0000256" key="2">
    <source>
        <dbReference type="ARBA" id="ARBA00006730"/>
    </source>
</evidence>
<dbReference type="SUPFAM" id="SSF54373">
    <property type="entry name" value="FAD-linked reductases, C-terminal domain"/>
    <property type="match status" value="1"/>
</dbReference>
<evidence type="ECO:0000256" key="4">
    <source>
        <dbReference type="ARBA" id="ARBA00022827"/>
    </source>
</evidence>
<proteinExistence type="inferred from homology"/>
<protein>
    <recommendedName>
        <fullName evidence="7">D-amino-acid oxidase</fullName>
        <ecNumber evidence="6">1.4.3.3</ecNumber>
    </recommendedName>
</protein>
<evidence type="ECO:0000256" key="1">
    <source>
        <dbReference type="ARBA" id="ARBA00001974"/>
    </source>
</evidence>
<dbReference type="Gene3D" id="3.40.50.720">
    <property type="entry name" value="NAD(P)-binding Rossmann-like Domain"/>
    <property type="match status" value="1"/>
</dbReference>
<evidence type="ECO:0000256" key="8">
    <source>
        <dbReference type="ARBA" id="ARBA00049547"/>
    </source>
</evidence>
<gene>
    <name evidence="10" type="ORF">O1G21_33180</name>
</gene>
<evidence type="ECO:0000313" key="11">
    <source>
        <dbReference type="Proteomes" id="UP001212821"/>
    </source>
</evidence>
<name>A0ABY7QBV1_9ACTN</name>
<dbReference type="PANTHER" id="PTHR11530:SF11">
    <property type="entry name" value="D-ASPARTATE OXIDASE"/>
    <property type="match status" value="1"/>
</dbReference>
<keyword evidence="5" id="KW-0560">Oxidoreductase</keyword>
<evidence type="ECO:0000256" key="3">
    <source>
        <dbReference type="ARBA" id="ARBA00022630"/>
    </source>
</evidence>
<keyword evidence="4" id="KW-0274">FAD</keyword>
<dbReference type="Gene3D" id="3.30.9.10">
    <property type="entry name" value="D-Amino Acid Oxidase, subunit A, domain 2"/>
    <property type="match status" value="1"/>
</dbReference>
<dbReference type="InterPro" id="IPR006076">
    <property type="entry name" value="FAD-dep_OxRdtase"/>
</dbReference>
<reference evidence="11" key="1">
    <citation type="submission" date="2022-12" db="EMBL/GenBank/DDBJ databases">
        <authorList>
            <person name="Mo P."/>
        </authorList>
    </citation>
    <scope>NUCLEOTIDE SEQUENCE [LARGE SCALE GENOMIC DNA]</scope>
    <source>
        <strain evidence="11">HUAS 3-15</strain>
    </source>
</reference>
<dbReference type="Pfam" id="PF01266">
    <property type="entry name" value="DAO"/>
    <property type="match status" value="1"/>
</dbReference>
<keyword evidence="3" id="KW-0285">Flavoprotein</keyword>
<sequence length="316" mass="33676">MDVVVIGSGVIGLTTALRLQERGLRVVVVTADGLLSTVSAVAAAVWYPVGVETGERVADWSATTFAELARQAADGVPGVVMRDTWMPAHRRQGEAAPWWGGGVPDLRRLEPSELAPGYADGWRFTAPTVEMPLYLPWLLGRFLDGGGEVVHRRLDTLPQARAWAPVAVNASGLGARQLCGDDELRPVRGQLVLVRNPGLRSSLRIQDDPSGYTYVHPRSRDVVLGGTFEEGSWDLGPDRLTAEAILARCAVHVPELRGAEIIGQPLGLRPDRRGGVRLEVEDGAGGLRIVHNYGHGGAGVTLSWGCADAVAELVGG</sequence>
<comment type="cofactor">
    <cofactor evidence="1">
        <name>FAD</name>
        <dbReference type="ChEBI" id="CHEBI:57692"/>
    </cofactor>
</comment>
<dbReference type="Proteomes" id="UP001212821">
    <property type="component" value="Chromosome"/>
</dbReference>
<evidence type="ECO:0000256" key="7">
    <source>
        <dbReference type="ARBA" id="ARBA00039751"/>
    </source>
</evidence>
<accession>A0ABY7QBV1</accession>
<dbReference type="PANTHER" id="PTHR11530">
    <property type="entry name" value="D-AMINO ACID OXIDASE"/>
    <property type="match status" value="1"/>
</dbReference>
<evidence type="ECO:0000256" key="5">
    <source>
        <dbReference type="ARBA" id="ARBA00023002"/>
    </source>
</evidence>
<feature type="domain" description="FAD dependent oxidoreductase" evidence="9">
    <location>
        <begin position="2"/>
        <end position="313"/>
    </location>
</feature>
<organism evidence="10 11">
    <name type="scientific">Kitasatospora cathayae</name>
    <dbReference type="NCBI Taxonomy" id="3004092"/>
    <lineage>
        <taxon>Bacteria</taxon>
        <taxon>Bacillati</taxon>
        <taxon>Actinomycetota</taxon>
        <taxon>Actinomycetes</taxon>
        <taxon>Kitasatosporales</taxon>
        <taxon>Streptomycetaceae</taxon>
        <taxon>Kitasatospora</taxon>
    </lineage>
</organism>
<keyword evidence="11" id="KW-1185">Reference proteome</keyword>
<dbReference type="EMBL" id="CP115450">
    <property type="protein sequence ID" value="WBP90239.1"/>
    <property type="molecule type" value="Genomic_DNA"/>
</dbReference>
<dbReference type="RefSeq" id="WP_270148890.1">
    <property type="nucleotide sequence ID" value="NZ_CP115450.1"/>
</dbReference>
<comment type="similarity">
    <text evidence="2">Belongs to the DAMOX/DASOX family.</text>
</comment>
<dbReference type="PROSITE" id="PS00677">
    <property type="entry name" value="DAO"/>
    <property type="match status" value="1"/>
</dbReference>
<dbReference type="EC" id="1.4.3.3" evidence="6"/>
<evidence type="ECO:0000259" key="9">
    <source>
        <dbReference type="Pfam" id="PF01266"/>
    </source>
</evidence>
<evidence type="ECO:0000256" key="6">
    <source>
        <dbReference type="ARBA" id="ARBA00039101"/>
    </source>
</evidence>
<dbReference type="InterPro" id="IPR023209">
    <property type="entry name" value="DAO"/>
</dbReference>
<dbReference type="InterPro" id="IPR006181">
    <property type="entry name" value="D-amino_acid_oxidase_CS"/>
</dbReference>
<dbReference type="SUPFAM" id="SSF51971">
    <property type="entry name" value="Nucleotide-binding domain"/>
    <property type="match status" value="1"/>
</dbReference>
<comment type="catalytic activity">
    <reaction evidence="8">
        <text>a D-alpha-amino acid + O2 + H2O = a 2-oxocarboxylate + H2O2 + NH4(+)</text>
        <dbReference type="Rhea" id="RHEA:21816"/>
        <dbReference type="ChEBI" id="CHEBI:15377"/>
        <dbReference type="ChEBI" id="CHEBI:15379"/>
        <dbReference type="ChEBI" id="CHEBI:16240"/>
        <dbReference type="ChEBI" id="CHEBI:28938"/>
        <dbReference type="ChEBI" id="CHEBI:35179"/>
        <dbReference type="ChEBI" id="CHEBI:59871"/>
        <dbReference type="EC" id="1.4.3.3"/>
    </reaction>
    <physiologicalReaction direction="left-to-right" evidence="8">
        <dbReference type="Rhea" id="RHEA:21817"/>
    </physiologicalReaction>
</comment>
<dbReference type="PIRSF" id="PIRSF000189">
    <property type="entry name" value="D-aa_oxidase"/>
    <property type="match status" value="1"/>
</dbReference>